<dbReference type="EMBL" id="UYWX01000434">
    <property type="protein sequence ID" value="VDM18359.1"/>
    <property type="molecule type" value="Genomic_DNA"/>
</dbReference>
<dbReference type="AlphaFoldDB" id="A0A0R3WLN7"/>
<proteinExistence type="predicted"/>
<dbReference type="WBParaSite" id="TTAC_0000167501-mRNA-1">
    <property type="protein sequence ID" value="TTAC_0000167501-mRNA-1"/>
    <property type="gene ID" value="TTAC_0000167501"/>
</dbReference>
<dbReference type="OrthoDB" id="5964980at2759"/>
<name>A0A0R3WLN7_HYDTA</name>
<reference evidence="1 2" key="2">
    <citation type="submission" date="2018-11" db="EMBL/GenBank/DDBJ databases">
        <authorList>
            <consortium name="Pathogen Informatics"/>
        </authorList>
    </citation>
    <scope>NUCLEOTIDE SEQUENCE [LARGE SCALE GENOMIC DNA]</scope>
</reference>
<evidence type="ECO:0000313" key="2">
    <source>
        <dbReference type="Proteomes" id="UP000274429"/>
    </source>
</evidence>
<keyword evidence="2" id="KW-1185">Reference proteome</keyword>
<evidence type="ECO:0000313" key="1">
    <source>
        <dbReference type="EMBL" id="VDM18359.1"/>
    </source>
</evidence>
<accession>A0A0R3WLN7</accession>
<dbReference type="Proteomes" id="UP000274429">
    <property type="component" value="Unassembled WGS sequence"/>
</dbReference>
<protein>
    <submittedName>
        <fullName evidence="3">Transposase</fullName>
    </submittedName>
</protein>
<evidence type="ECO:0000313" key="3">
    <source>
        <dbReference type="WBParaSite" id="TTAC_0000167501-mRNA-1"/>
    </source>
</evidence>
<gene>
    <name evidence="1" type="ORF">TTAC_LOCUS1662</name>
</gene>
<reference evidence="3" key="1">
    <citation type="submission" date="2017-02" db="UniProtKB">
        <authorList>
            <consortium name="WormBaseParasite"/>
        </authorList>
    </citation>
    <scope>IDENTIFICATION</scope>
</reference>
<organism evidence="3">
    <name type="scientific">Hydatigena taeniaeformis</name>
    <name type="common">Feline tapeworm</name>
    <name type="synonym">Taenia taeniaeformis</name>
    <dbReference type="NCBI Taxonomy" id="6205"/>
    <lineage>
        <taxon>Eukaryota</taxon>
        <taxon>Metazoa</taxon>
        <taxon>Spiralia</taxon>
        <taxon>Lophotrochozoa</taxon>
        <taxon>Platyhelminthes</taxon>
        <taxon>Cestoda</taxon>
        <taxon>Eucestoda</taxon>
        <taxon>Cyclophyllidea</taxon>
        <taxon>Taeniidae</taxon>
        <taxon>Hydatigera</taxon>
    </lineage>
</organism>
<sequence>MVDFDKRGMYADYDPMTHMATHYRVVSLGSHVMAAKRLPIFRLRKYVRERIVCDTLRVIMEIEMAFIKSANYDRTEFIFKGS</sequence>